<dbReference type="PANTHER" id="PTHR42305">
    <property type="entry name" value="MEMBRANE PROTEIN RV1733C-RELATED"/>
    <property type="match status" value="1"/>
</dbReference>
<sequence length="201" mass="21733">MTGLVTGLWRWRRNPLWRRTDRIEAWLALAAVLLMVLGAPAAGWYAGRATYGTLLEGVRIQRETRHPVWATVERPASRTPLGPDPETPSSHAGQPRVVASWTARDGSAHTGRIAAPRALRPGERFRIWADGRGLVLPPPMDAGTAATHAALAGLGAAAAAGCLVGGGRRLAVRRLTVRRHRRWDLAWERAGQDWGRAGAGS</sequence>
<comment type="caution">
    <text evidence="3">The sequence shown here is derived from an EMBL/GenBank/DDBJ whole genome shotgun (WGS) entry which is preliminary data.</text>
</comment>
<protein>
    <recommendedName>
        <fullName evidence="5">Integral membrane protein</fullName>
    </recommendedName>
</protein>
<evidence type="ECO:0000256" key="2">
    <source>
        <dbReference type="SAM" id="Phobius"/>
    </source>
</evidence>
<evidence type="ECO:0008006" key="5">
    <source>
        <dbReference type="Google" id="ProtNLM"/>
    </source>
</evidence>
<keyword evidence="4" id="KW-1185">Reference proteome</keyword>
<dbReference type="Proteomes" id="UP001610990">
    <property type="component" value="Unassembled WGS sequence"/>
</dbReference>
<keyword evidence="2" id="KW-0472">Membrane</keyword>
<dbReference type="RefSeq" id="WP_397671932.1">
    <property type="nucleotide sequence ID" value="NZ_JBIRGH010000004.1"/>
</dbReference>
<organism evidence="3 4">
    <name type="scientific">Streptomyces celluloflavus</name>
    <dbReference type="NCBI Taxonomy" id="58344"/>
    <lineage>
        <taxon>Bacteria</taxon>
        <taxon>Bacillati</taxon>
        <taxon>Actinomycetota</taxon>
        <taxon>Actinomycetes</taxon>
        <taxon>Kitasatosporales</taxon>
        <taxon>Streptomycetaceae</taxon>
        <taxon>Streptomyces</taxon>
    </lineage>
</organism>
<dbReference type="EMBL" id="JBIRGH010000004">
    <property type="protein sequence ID" value="MFH8584529.1"/>
    <property type="molecule type" value="Genomic_DNA"/>
</dbReference>
<name>A0ABW7RC07_9ACTN</name>
<dbReference type="InterPro" id="IPR039708">
    <property type="entry name" value="MT1774/Rv1733c-like"/>
</dbReference>
<gene>
    <name evidence="3" type="ORF">ACH4GP_09070</name>
</gene>
<feature type="transmembrane region" description="Helical" evidence="2">
    <location>
        <begin position="149"/>
        <end position="171"/>
    </location>
</feature>
<keyword evidence="2" id="KW-1133">Transmembrane helix</keyword>
<reference evidence="3 4" key="1">
    <citation type="submission" date="2024-10" db="EMBL/GenBank/DDBJ databases">
        <title>The Natural Products Discovery Center: Release of the First 8490 Sequenced Strains for Exploring Actinobacteria Biosynthetic Diversity.</title>
        <authorList>
            <person name="Kalkreuter E."/>
            <person name="Kautsar S.A."/>
            <person name="Yang D."/>
            <person name="Bader C.D."/>
            <person name="Teijaro C.N."/>
            <person name="Fluegel L."/>
            <person name="Davis C.M."/>
            <person name="Simpson J.R."/>
            <person name="Lauterbach L."/>
            <person name="Steele A.D."/>
            <person name="Gui C."/>
            <person name="Meng S."/>
            <person name="Li G."/>
            <person name="Viehrig K."/>
            <person name="Ye F."/>
            <person name="Su P."/>
            <person name="Kiefer A.F."/>
            <person name="Nichols A."/>
            <person name="Cepeda A.J."/>
            <person name="Yan W."/>
            <person name="Fan B."/>
            <person name="Jiang Y."/>
            <person name="Adhikari A."/>
            <person name="Zheng C.-J."/>
            <person name="Schuster L."/>
            <person name="Cowan T.M."/>
            <person name="Smanski M.J."/>
            <person name="Chevrette M.G."/>
            <person name="De Carvalho L.P.S."/>
            <person name="Shen B."/>
        </authorList>
    </citation>
    <scope>NUCLEOTIDE SEQUENCE [LARGE SCALE GENOMIC DNA]</scope>
    <source>
        <strain evidence="3 4">NPDC018013</strain>
    </source>
</reference>
<feature type="transmembrane region" description="Helical" evidence="2">
    <location>
        <begin position="25"/>
        <end position="46"/>
    </location>
</feature>
<dbReference type="PANTHER" id="PTHR42305:SF1">
    <property type="entry name" value="MEMBRANE PROTEIN RV1733C-RELATED"/>
    <property type="match status" value="1"/>
</dbReference>
<proteinExistence type="predicted"/>
<keyword evidence="2" id="KW-0812">Transmembrane</keyword>
<feature type="region of interest" description="Disordered" evidence="1">
    <location>
        <begin position="70"/>
        <end position="97"/>
    </location>
</feature>
<evidence type="ECO:0000256" key="1">
    <source>
        <dbReference type="SAM" id="MobiDB-lite"/>
    </source>
</evidence>
<evidence type="ECO:0000313" key="4">
    <source>
        <dbReference type="Proteomes" id="UP001610990"/>
    </source>
</evidence>
<evidence type="ECO:0000313" key="3">
    <source>
        <dbReference type="EMBL" id="MFH8584529.1"/>
    </source>
</evidence>
<accession>A0ABW7RC07</accession>